<accession>A0A914AKE1</accession>
<keyword evidence="2 3" id="KW-0040">ANK repeat</keyword>
<dbReference type="EnsemblMetazoa" id="XM_038208527.1">
    <property type="protein sequence ID" value="XP_038064455.1"/>
    <property type="gene ID" value="LOC119734899"/>
</dbReference>
<dbReference type="RefSeq" id="XP_038064455.1">
    <property type="nucleotide sequence ID" value="XM_038208527.1"/>
</dbReference>
<dbReference type="Proteomes" id="UP000887568">
    <property type="component" value="Unplaced"/>
</dbReference>
<dbReference type="PANTHER" id="PTHR24201">
    <property type="entry name" value="ANK_REP_REGION DOMAIN-CONTAINING PROTEIN"/>
    <property type="match status" value="1"/>
</dbReference>
<dbReference type="InterPro" id="IPR050776">
    <property type="entry name" value="Ank_Repeat/CDKN_Inhibitor"/>
</dbReference>
<feature type="repeat" description="ANK" evidence="3">
    <location>
        <begin position="69"/>
        <end position="90"/>
    </location>
</feature>
<feature type="repeat" description="ANK" evidence="3">
    <location>
        <begin position="3"/>
        <end position="35"/>
    </location>
</feature>
<dbReference type="PANTHER" id="PTHR24201:SF15">
    <property type="entry name" value="ANKYRIN REPEAT DOMAIN-CONTAINING PROTEIN 66"/>
    <property type="match status" value="1"/>
</dbReference>
<dbReference type="PROSITE" id="PS50297">
    <property type="entry name" value="ANK_REP_REGION"/>
    <property type="match status" value="2"/>
</dbReference>
<dbReference type="AlphaFoldDB" id="A0A914AKE1"/>
<evidence type="ECO:0000256" key="1">
    <source>
        <dbReference type="ARBA" id="ARBA00022737"/>
    </source>
</evidence>
<keyword evidence="6" id="KW-1185">Reference proteome</keyword>
<dbReference type="PROSITE" id="PS50088">
    <property type="entry name" value="ANK_REPEAT"/>
    <property type="match status" value="3"/>
</dbReference>
<evidence type="ECO:0000256" key="2">
    <source>
        <dbReference type="ARBA" id="ARBA00023043"/>
    </source>
</evidence>
<dbReference type="SUPFAM" id="SSF48403">
    <property type="entry name" value="Ankyrin repeat"/>
    <property type="match status" value="1"/>
</dbReference>
<proteinExistence type="predicted"/>
<dbReference type="OMA" id="MHSARNL"/>
<evidence type="ECO:0000256" key="4">
    <source>
        <dbReference type="SAM" id="MobiDB-lite"/>
    </source>
</evidence>
<dbReference type="OrthoDB" id="194358at2759"/>
<evidence type="ECO:0000256" key="3">
    <source>
        <dbReference type="PROSITE-ProRule" id="PRU00023"/>
    </source>
</evidence>
<keyword evidence="1" id="KW-0677">Repeat</keyword>
<protein>
    <submittedName>
        <fullName evidence="5">Uncharacterized protein</fullName>
    </submittedName>
</protein>
<organism evidence="5 6">
    <name type="scientific">Patiria miniata</name>
    <name type="common">Bat star</name>
    <name type="synonym">Asterina miniata</name>
    <dbReference type="NCBI Taxonomy" id="46514"/>
    <lineage>
        <taxon>Eukaryota</taxon>
        <taxon>Metazoa</taxon>
        <taxon>Echinodermata</taxon>
        <taxon>Eleutherozoa</taxon>
        <taxon>Asterozoa</taxon>
        <taxon>Asteroidea</taxon>
        <taxon>Valvatacea</taxon>
        <taxon>Valvatida</taxon>
        <taxon>Asterinidae</taxon>
        <taxon>Patiria</taxon>
    </lineage>
</organism>
<dbReference type="Pfam" id="PF12796">
    <property type="entry name" value="Ank_2"/>
    <property type="match status" value="1"/>
</dbReference>
<dbReference type="Gene3D" id="1.25.40.20">
    <property type="entry name" value="Ankyrin repeat-containing domain"/>
    <property type="match status" value="2"/>
</dbReference>
<name>A0A914AKE1_PATMI</name>
<evidence type="ECO:0000313" key="5">
    <source>
        <dbReference type="EnsemblMetazoa" id="XP_038064455.1"/>
    </source>
</evidence>
<dbReference type="InterPro" id="IPR036770">
    <property type="entry name" value="Ankyrin_rpt-contain_sf"/>
</dbReference>
<feature type="region of interest" description="Disordered" evidence="4">
    <location>
        <begin position="1"/>
        <end position="34"/>
    </location>
</feature>
<feature type="repeat" description="ANK" evidence="3">
    <location>
        <begin position="36"/>
        <end position="68"/>
    </location>
</feature>
<dbReference type="GeneID" id="119734899"/>
<evidence type="ECO:0000313" key="6">
    <source>
        <dbReference type="Proteomes" id="UP000887568"/>
    </source>
</evidence>
<reference evidence="5" key="1">
    <citation type="submission" date="2022-11" db="UniProtKB">
        <authorList>
            <consortium name="EnsemblMetazoa"/>
        </authorList>
    </citation>
    <scope>IDENTIFICATION</scope>
</reference>
<dbReference type="SMART" id="SM00248">
    <property type="entry name" value="ANK"/>
    <property type="match status" value="3"/>
</dbReference>
<dbReference type="InterPro" id="IPR002110">
    <property type="entry name" value="Ankyrin_rpt"/>
</dbReference>
<sequence length="139" mass="15224">MMHAKPTLHEAAFSGNPGLVRSMLDQGEDPDLRTSHGQTALHRAAMNGNMDCAKVLISRGAQTHLQDQAGCTPLHYAAGNGHLVLVKWLVHEAGVSLTPESKKERTPRTFAKRNGHRKVVLFLTEMENKQSGFTWLGSS</sequence>